<dbReference type="PANTHER" id="PTHR40254">
    <property type="entry name" value="BLR0577 PROTEIN"/>
    <property type="match status" value="1"/>
</dbReference>
<dbReference type="SUPFAM" id="SSF51905">
    <property type="entry name" value="FAD/NAD(P)-binding domain"/>
    <property type="match status" value="1"/>
</dbReference>
<dbReference type="AlphaFoldDB" id="A0A3G2L8V3"/>
<name>A0A3G2L8V3_9FLAO</name>
<dbReference type="InterPro" id="IPR036188">
    <property type="entry name" value="FAD/NAD-bd_sf"/>
</dbReference>
<proteinExistence type="predicted"/>
<dbReference type="PANTHER" id="PTHR40254:SF1">
    <property type="entry name" value="BLR0577 PROTEIN"/>
    <property type="match status" value="1"/>
</dbReference>
<evidence type="ECO:0000313" key="2">
    <source>
        <dbReference type="EMBL" id="AYN68677.1"/>
    </source>
</evidence>
<dbReference type="InterPro" id="IPR052189">
    <property type="entry name" value="L-asp_N-monooxygenase_NS-form"/>
</dbReference>
<protein>
    <recommendedName>
        <fullName evidence="1">FAD-dependent urate hydroxylase HpyO/Asp monooxygenase CreE-like FAD/NAD(P)-binding domain-containing protein</fullName>
    </recommendedName>
</protein>
<dbReference type="InterPro" id="IPR038732">
    <property type="entry name" value="HpyO/CreE_NAD-binding"/>
</dbReference>
<gene>
    <name evidence="2" type="ORF">D1013_15470</name>
</gene>
<dbReference type="Gene3D" id="3.50.50.60">
    <property type="entry name" value="FAD/NAD(P)-binding domain"/>
    <property type="match status" value="1"/>
</dbReference>
<feature type="domain" description="FAD-dependent urate hydroxylase HpyO/Asp monooxygenase CreE-like FAD/NAD(P)-binding" evidence="1">
    <location>
        <begin position="13"/>
        <end position="178"/>
    </location>
</feature>
<dbReference type="KEGG" id="emar:D1013_15470"/>
<dbReference type="Proteomes" id="UP000276309">
    <property type="component" value="Chromosome"/>
</dbReference>
<dbReference type="EMBL" id="CP032050">
    <property type="protein sequence ID" value="AYN68677.1"/>
    <property type="molecule type" value="Genomic_DNA"/>
</dbReference>
<evidence type="ECO:0000259" key="1">
    <source>
        <dbReference type="Pfam" id="PF13454"/>
    </source>
</evidence>
<organism evidence="2 3">
    <name type="scientific">Euzebyella marina</name>
    <dbReference type="NCBI Taxonomy" id="1761453"/>
    <lineage>
        <taxon>Bacteria</taxon>
        <taxon>Pseudomonadati</taxon>
        <taxon>Bacteroidota</taxon>
        <taxon>Flavobacteriia</taxon>
        <taxon>Flavobacteriales</taxon>
        <taxon>Flavobacteriaceae</taxon>
        <taxon>Euzebyella</taxon>
    </lineage>
</organism>
<evidence type="ECO:0000313" key="3">
    <source>
        <dbReference type="Proteomes" id="UP000276309"/>
    </source>
</evidence>
<sequence length="587" mass="66940">MPLTFQLTNTSIAIVGVGPRGLYAVEQLFNKFSNLSPESTIHVTLFEPSVYAGSGNTWRVDQPDSNWLNISERALRDLKGRKKFSFKGVVVSSFPSYSEWSDSEKKSNTDYYPPRKKLGAYLNERFKSFSKNLLKTPYLHLKPLKIEDLDYADGHFKLTDSNGNTFHFNEVLLTIGHQPTNTSKEILKWQHRAEETCKCTLYPEAYPTERLIKSNKISSDSKVGIRGFGLSMIDILRALTCDRGGKFLPTDDDIYKYRFEGNDRIPSKIVPFSLDGLPLVPKPLGEKIDNIYRPTQEEKNRFFESVRKVAQNKTEVEGNLFLIEAMAPIAVRVYLDFEEKRMDCLSSRNELYEVAVTWLNDENYKHRSLLKADTPTLVLIEKYVSMALDLEPISFDYCMGQVWRHLQSLWYQAFSHSSLPHETIASVIKLHERIKRYSYGPPIESMQQLLALIDAGIVDLNYLKDPKVELVQDGWSLQKENRKVIVDVMINSVLDSPKVLEVSSPLVVNLLNHELIKPVHSELGIDTYENALVKRSENDEKISLAVLGRLSKGSVVGVDAILECFGKRIEDWAEGVLERLGNRNTDS</sequence>
<dbReference type="Pfam" id="PF13454">
    <property type="entry name" value="NAD_binding_9"/>
    <property type="match status" value="1"/>
</dbReference>
<keyword evidence="3" id="KW-1185">Reference proteome</keyword>
<dbReference type="OrthoDB" id="6309046at2"/>
<reference evidence="2 3" key="1">
    <citation type="submission" date="2018-08" db="EMBL/GenBank/DDBJ databases">
        <title>The reduced genetic potential of extracellular carbohydrate catabolism in Euzebyella marina RN62, a Flavobacteriia bacterium isolated from the hadal water.</title>
        <authorList>
            <person name="Xue C."/>
        </authorList>
    </citation>
    <scope>NUCLEOTIDE SEQUENCE [LARGE SCALE GENOMIC DNA]</scope>
    <source>
        <strain evidence="2 3">RN62</strain>
    </source>
</reference>
<accession>A0A3G2L8V3</accession>